<dbReference type="NCBIfam" id="NF033573">
    <property type="entry name" value="transpos_IS200"/>
    <property type="match status" value="1"/>
</dbReference>
<name>A0A4R3Q587_RHISU</name>
<organism evidence="2 3">
    <name type="scientific">Rhizobium sullae</name>
    <name type="common">Rhizobium hedysari</name>
    <dbReference type="NCBI Taxonomy" id="50338"/>
    <lineage>
        <taxon>Bacteria</taxon>
        <taxon>Pseudomonadati</taxon>
        <taxon>Pseudomonadota</taxon>
        <taxon>Alphaproteobacteria</taxon>
        <taxon>Hyphomicrobiales</taxon>
        <taxon>Rhizobiaceae</taxon>
        <taxon>Rhizobium/Agrobacterium group</taxon>
        <taxon>Rhizobium</taxon>
    </lineage>
</organism>
<dbReference type="GO" id="GO:0003677">
    <property type="term" value="F:DNA binding"/>
    <property type="evidence" value="ECO:0007669"/>
    <property type="project" value="InterPro"/>
</dbReference>
<dbReference type="SUPFAM" id="SSF143422">
    <property type="entry name" value="Transposase IS200-like"/>
    <property type="match status" value="1"/>
</dbReference>
<evidence type="ECO:0000313" key="2">
    <source>
        <dbReference type="EMBL" id="TCU14412.1"/>
    </source>
</evidence>
<protein>
    <submittedName>
        <fullName evidence="2">Transposase IS200 family protein</fullName>
    </submittedName>
</protein>
<dbReference type="GO" id="GO:0004803">
    <property type="term" value="F:transposase activity"/>
    <property type="evidence" value="ECO:0007669"/>
    <property type="project" value="InterPro"/>
</dbReference>
<reference evidence="2 3" key="1">
    <citation type="submission" date="2019-03" db="EMBL/GenBank/DDBJ databases">
        <title>Genomic Encyclopedia of Type Strains, Phase IV (KMG-V): Genome sequencing to study the core and pangenomes of soil and plant-associated prokaryotes.</title>
        <authorList>
            <person name="Whitman W."/>
        </authorList>
    </citation>
    <scope>NUCLEOTIDE SEQUENCE [LARGE SCALE GENOMIC DNA]</scope>
    <source>
        <strain evidence="2 3">Hc14</strain>
    </source>
</reference>
<accession>A0A4R3Q587</accession>
<evidence type="ECO:0000259" key="1">
    <source>
        <dbReference type="SMART" id="SM01321"/>
    </source>
</evidence>
<dbReference type="EMBL" id="SMBH01000009">
    <property type="protein sequence ID" value="TCU14412.1"/>
    <property type="molecule type" value="Genomic_DNA"/>
</dbReference>
<dbReference type="InterPro" id="IPR002686">
    <property type="entry name" value="Transposase_17"/>
</dbReference>
<dbReference type="PANTHER" id="PTHR33360:SF2">
    <property type="entry name" value="TRANSPOSASE FOR INSERTION SEQUENCE ELEMENT IS200"/>
    <property type="match status" value="1"/>
</dbReference>
<dbReference type="GO" id="GO:0006313">
    <property type="term" value="P:DNA transposition"/>
    <property type="evidence" value="ECO:0007669"/>
    <property type="project" value="InterPro"/>
</dbReference>
<dbReference type="AlphaFoldDB" id="A0A4R3Q587"/>
<sequence length="159" mass="17877">MCHPLAWRDVLSERAVAELSRIFAKVCSDFDAELVSCDGEDDHVHLLVNYPPTVQLSKLVNSLKGVSSRLLRQARPDVAGRYFKGRVVVAVIFRRVMRRRRAFGHYPAVCRDPKVARFLPAMKDGVSAPGSDERRFRRARLRPASETRNSGVWSAAGKS</sequence>
<dbReference type="PANTHER" id="PTHR33360">
    <property type="entry name" value="TRANSPOSASE FOR INSERTION SEQUENCE ELEMENT IS200"/>
    <property type="match status" value="1"/>
</dbReference>
<dbReference type="SMART" id="SM01321">
    <property type="entry name" value="Y1_Tnp"/>
    <property type="match status" value="1"/>
</dbReference>
<gene>
    <name evidence="2" type="ORF">EV132_109135</name>
</gene>
<dbReference type="Gene3D" id="3.30.70.1290">
    <property type="entry name" value="Transposase IS200-like"/>
    <property type="match status" value="1"/>
</dbReference>
<dbReference type="Pfam" id="PF01797">
    <property type="entry name" value="Y1_Tnp"/>
    <property type="match status" value="1"/>
</dbReference>
<feature type="domain" description="Transposase IS200-like" evidence="1">
    <location>
        <begin position="3"/>
        <end position="101"/>
    </location>
</feature>
<comment type="caution">
    <text evidence="2">The sequence shown here is derived from an EMBL/GenBank/DDBJ whole genome shotgun (WGS) entry which is preliminary data.</text>
</comment>
<proteinExistence type="predicted"/>
<evidence type="ECO:0000313" key="3">
    <source>
        <dbReference type="Proteomes" id="UP000294576"/>
    </source>
</evidence>
<dbReference type="Proteomes" id="UP000294576">
    <property type="component" value="Unassembled WGS sequence"/>
</dbReference>
<dbReference type="InterPro" id="IPR036515">
    <property type="entry name" value="Transposase_17_sf"/>
</dbReference>